<dbReference type="InterPro" id="IPR050097">
    <property type="entry name" value="Ferredoxin-NADP_redctase_2"/>
</dbReference>
<dbReference type="SUPFAM" id="SSF52799">
    <property type="entry name" value="(Phosphotyrosine protein) phosphatases II"/>
    <property type="match status" value="1"/>
</dbReference>
<keyword evidence="5 10" id="KW-0274">FAD</keyword>
<dbReference type="NCBIfam" id="TIGR01292">
    <property type="entry name" value="TRX_reduct"/>
    <property type="match status" value="1"/>
</dbReference>
<dbReference type="EMBL" id="RHHR01000064">
    <property type="protein sequence ID" value="RNB66284.1"/>
    <property type="molecule type" value="Genomic_DNA"/>
</dbReference>
<comment type="caution">
    <text evidence="12">The sequence shown here is derived from an EMBL/GenBank/DDBJ whole genome shotgun (WGS) entry which is preliminary data.</text>
</comment>
<dbReference type="InterPro" id="IPR016130">
    <property type="entry name" value="Tyr_Pase_AS"/>
</dbReference>
<keyword evidence="6 10" id="KW-0560">Oxidoreductase</keyword>
<dbReference type="InterPro" id="IPR000387">
    <property type="entry name" value="Tyr_Pase_dom"/>
</dbReference>
<dbReference type="PROSITE" id="PS00383">
    <property type="entry name" value="TYR_PHOSPHATASE_1"/>
    <property type="match status" value="1"/>
</dbReference>
<evidence type="ECO:0000256" key="1">
    <source>
        <dbReference type="ARBA" id="ARBA00009333"/>
    </source>
</evidence>
<gene>
    <name evidence="12" type="primary">trxB</name>
    <name evidence="12" type="ORF">EDM52_23510</name>
</gene>
<accession>A0A3M8BSK8</accession>
<protein>
    <recommendedName>
        <fullName evidence="3 10">Thioredoxin reductase</fullName>
        <ecNumber evidence="10">1.8.1.9</ecNumber>
    </recommendedName>
</protein>
<comment type="cofactor">
    <cofactor evidence="10">
        <name>FAD</name>
        <dbReference type="ChEBI" id="CHEBI:57692"/>
    </cofactor>
    <text evidence="10">Binds 1 FAD per subunit.</text>
</comment>
<dbReference type="SUPFAM" id="SSF51905">
    <property type="entry name" value="FAD/NAD(P)-binding domain"/>
    <property type="match status" value="1"/>
</dbReference>
<feature type="domain" description="Tyrosine specific protein phosphatases" evidence="11">
    <location>
        <begin position="381"/>
        <end position="450"/>
    </location>
</feature>
<dbReference type="InterPro" id="IPR000340">
    <property type="entry name" value="Dual-sp_phosphatase_cat-dom"/>
</dbReference>
<dbReference type="GO" id="GO:0004791">
    <property type="term" value="F:thioredoxin-disulfide reductase (NADPH) activity"/>
    <property type="evidence" value="ECO:0007669"/>
    <property type="project" value="UniProtKB-EC"/>
</dbReference>
<dbReference type="Pfam" id="PF07992">
    <property type="entry name" value="Pyr_redox_2"/>
    <property type="match status" value="1"/>
</dbReference>
<evidence type="ECO:0000256" key="6">
    <source>
        <dbReference type="ARBA" id="ARBA00023002"/>
    </source>
</evidence>
<sequence>MEKVVVLGTGPAGLTAAIYLARANMNPLVIEGNEPGGQLTLTTEVENFPGFPEGIMGQELMQNMRKQAERFGASFQTGWVTTADLSKRPFTLTINGSDKIQTETLIISTGASAKLLGIPGEKENIGRGVSTCATCDGFFFRGKKVIIVGGGDSAMEEANFLTKFATEVIIVHRRNELRASKIMQDRAQNNPKITWCLNSTPIEVIAEEKGVTGLKVKHNDTLTEEIIETDGIFVAIGHRPNTAFLQGQVKTDETGYIIVTPGTTETNIPGVFACGDVQDHRYRQAITAAGTGCMAALDCERFLEDNALEVWGIEAPKQYHALVEDRIFMGSADDVESMIEHEGVEVVVDLRGDAEQPAFSNPHVQWIQIPLGDNSSANQDVLFKHAIEEVIHAYKHGKKVAIHCNGGRGRTGVVATGTLLTLGLSNSLKEAEEKAKEIRPEITIKPGQREALLTLFPEGNRD</sequence>
<reference evidence="12 13" key="1">
    <citation type="submission" date="2018-10" db="EMBL/GenBank/DDBJ databases">
        <title>Phylogenomics of Brevibacillus.</title>
        <authorList>
            <person name="Dunlap C."/>
        </authorList>
    </citation>
    <scope>NUCLEOTIDE SEQUENCE [LARGE SCALE GENOMIC DNA]</scope>
    <source>
        <strain evidence="12 13">JCM 12215</strain>
    </source>
</reference>
<comment type="catalytic activity">
    <reaction evidence="9 10">
        <text>[thioredoxin]-dithiol + NADP(+) = [thioredoxin]-disulfide + NADPH + H(+)</text>
        <dbReference type="Rhea" id="RHEA:20345"/>
        <dbReference type="Rhea" id="RHEA-COMP:10698"/>
        <dbReference type="Rhea" id="RHEA-COMP:10700"/>
        <dbReference type="ChEBI" id="CHEBI:15378"/>
        <dbReference type="ChEBI" id="CHEBI:29950"/>
        <dbReference type="ChEBI" id="CHEBI:50058"/>
        <dbReference type="ChEBI" id="CHEBI:57783"/>
        <dbReference type="ChEBI" id="CHEBI:58349"/>
        <dbReference type="EC" id="1.8.1.9"/>
    </reaction>
</comment>
<dbReference type="Pfam" id="PF00782">
    <property type="entry name" value="DSPc"/>
    <property type="match status" value="1"/>
</dbReference>
<comment type="similarity">
    <text evidence="1">Belongs to the class-II pyridine nucleotide-disulfide oxidoreductase family.</text>
</comment>
<dbReference type="GO" id="GO:0005737">
    <property type="term" value="C:cytoplasm"/>
    <property type="evidence" value="ECO:0007669"/>
    <property type="project" value="InterPro"/>
</dbReference>
<dbReference type="PRINTS" id="PR00469">
    <property type="entry name" value="PNDRDTASEII"/>
</dbReference>
<dbReference type="EC" id="1.8.1.9" evidence="10"/>
<evidence type="ECO:0000256" key="10">
    <source>
        <dbReference type="RuleBase" id="RU003881"/>
    </source>
</evidence>
<dbReference type="PANTHER" id="PTHR48105">
    <property type="entry name" value="THIOREDOXIN REDUCTASE 1-RELATED-RELATED"/>
    <property type="match status" value="1"/>
</dbReference>
<organism evidence="12 13">
    <name type="scientific">Brevibacillus invocatus</name>
    <dbReference type="NCBI Taxonomy" id="173959"/>
    <lineage>
        <taxon>Bacteria</taxon>
        <taxon>Bacillati</taxon>
        <taxon>Bacillota</taxon>
        <taxon>Bacilli</taxon>
        <taxon>Bacillales</taxon>
        <taxon>Paenibacillaceae</taxon>
        <taxon>Brevibacillus</taxon>
    </lineage>
</organism>
<keyword evidence="4 10" id="KW-0285">Flavoprotein</keyword>
<proteinExistence type="inferred from homology"/>
<dbReference type="InterPro" id="IPR036188">
    <property type="entry name" value="FAD/NAD-bd_sf"/>
</dbReference>
<evidence type="ECO:0000313" key="13">
    <source>
        <dbReference type="Proteomes" id="UP000282028"/>
    </source>
</evidence>
<evidence type="ECO:0000313" key="12">
    <source>
        <dbReference type="EMBL" id="RNB66284.1"/>
    </source>
</evidence>
<evidence type="ECO:0000256" key="3">
    <source>
        <dbReference type="ARBA" id="ARBA00018719"/>
    </source>
</evidence>
<evidence type="ECO:0000256" key="2">
    <source>
        <dbReference type="ARBA" id="ARBA00011738"/>
    </source>
</evidence>
<dbReference type="Proteomes" id="UP000282028">
    <property type="component" value="Unassembled WGS sequence"/>
</dbReference>
<keyword evidence="8 10" id="KW-0676">Redox-active center</keyword>
<dbReference type="PROSITE" id="PS50056">
    <property type="entry name" value="TYR_PHOSPHATASE_2"/>
    <property type="match status" value="1"/>
</dbReference>
<dbReference type="InterPro" id="IPR005982">
    <property type="entry name" value="Thioredox_Rdtase"/>
</dbReference>
<evidence type="ECO:0000256" key="4">
    <source>
        <dbReference type="ARBA" id="ARBA00022630"/>
    </source>
</evidence>
<dbReference type="InterPro" id="IPR029021">
    <property type="entry name" value="Prot-tyrosine_phosphatase-like"/>
</dbReference>
<evidence type="ECO:0000259" key="11">
    <source>
        <dbReference type="PROSITE" id="PS50056"/>
    </source>
</evidence>
<comment type="subunit">
    <text evidence="2">Homodimer.</text>
</comment>
<dbReference type="AlphaFoldDB" id="A0A3M8BSK8"/>
<evidence type="ECO:0000256" key="8">
    <source>
        <dbReference type="ARBA" id="ARBA00023284"/>
    </source>
</evidence>
<evidence type="ECO:0000256" key="5">
    <source>
        <dbReference type="ARBA" id="ARBA00022827"/>
    </source>
</evidence>
<dbReference type="GO" id="GO:0019430">
    <property type="term" value="P:removal of superoxide radicals"/>
    <property type="evidence" value="ECO:0007669"/>
    <property type="project" value="InterPro"/>
</dbReference>
<dbReference type="OrthoDB" id="9806179at2"/>
<dbReference type="Gene3D" id="3.50.50.60">
    <property type="entry name" value="FAD/NAD(P)-binding domain"/>
    <property type="match status" value="2"/>
</dbReference>
<dbReference type="InterPro" id="IPR008255">
    <property type="entry name" value="Pyr_nucl-diS_OxRdtase_2_AS"/>
</dbReference>
<keyword evidence="10" id="KW-0521">NADP</keyword>
<keyword evidence="13" id="KW-1185">Reference proteome</keyword>
<evidence type="ECO:0000256" key="7">
    <source>
        <dbReference type="ARBA" id="ARBA00023157"/>
    </source>
</evidence>
<name>A0A3M8BSK8_9BACL</name>
<dbReference type="InterPro" id="IPR023753">
    <property type="entry name" value="FAD/NAD-binding_dom"/>
</dbReference>
<evidence type="ECO:0000256" key="9">
    <source>
        <dbReference type="ARBA" id="ARBA00048132"/>
    </source>
</evidence>
<dbReference type="PROSITE" id="PS00573">
    <property type="entry name" value="PYRIDINE_REDOX_2"/>
    <property type="match status" value="1"/>
</dbReference>
<dbReference type="Gene3D" id="3.90.190.10">
    <property type="entry name" value="Protein tyrosine phosphatase superfamily"/>
    <property type="match status" value="1"/>
</dbReference>
<keyword evidence="7" id="KW-1015">Disulfide bond</keyword>
<dbReference type="PRINTS" id="PR00368">
    <property type="entry name" value="FADPNR"/>
</dbReference>